<dbReference type="KEGG" id="mif:Metin_0395"/>
<evidence type="ECO:0000256" key="4">
    <source>
        <dbReference type="ARBA" id="ARBA00022692"/>
    </source>
</evidence>
<feature type="transmembrane region" description="Helical" evidence="7">
    <location>
        <begin position="223"/>
        <end position="241"/>
    </location>
</feature>
<evidence type="ECO:0000313" key="9">
    <source>
        <dbReference type="Proteomes" id="UP000002061"/>
    </source>
</evidence>
<feature type="transmembrane region" description="Helical" evidence="7">
    <location>
        <begin position="197"/>
        <end position="217"/>
    </location>
</feature>
<sequence length="311" mass="35699">MKNLVLNKKTIFSFLISLAIIFYIFSSVDIQHLILTLNRTNFFYFFFAFLCFYMSILIKSYRWKLLLSNLKISLSLKETFIIFYISMFVNSITPAKLGDVYRAYLLKKKKDSSMSSVLGTIFIERFFDLVTMLSLISISGYLAFKSYIPEAIKNAIQYGFIIITLLPILAFLIILINKKTAKKNLLYTILLNFEKGLRTINLNILPIIILLSILAWLIEGLTFYFIFLSLNINLSLAFSIFTDLSSSLLTAIPFTPSGLGIVEYSLLYILSLKSIPKVLALAIIILYRLISYLSIILFGSLLNTLFLRKLR</sequence>
<dbReference type="PANTHER" id="PTHR39087:SF2">
    <property type="entry name" value="UPF0104 MEMBRANE PROTEIN MJ1595"/>
    <property type="match status" value="1"/>
</dbReference>
<name>D5VR62_METIM</name>
<comment type="similarity">
    <text evidence="2">Belongs to the UPF0104 family.</text>
</comment>
<evidence type="ECO:0000256" key="2">
    <source>
        <dbReference type="ARBA" id="ARBA00011061"/>
    </source>
</evidence>
<dbReference type="NCBIfam" id="TIGR00374">
    <property type="entry name" value="flippase-like domain"/>
    <property type="match status" value="1"/>
</dbReference>
<keyword evidence="6 7" id="KW-0472">Membrane</keyword>
<feature type="transmembrane region" description="Helical" evidence="7">
    <location>
        <begin position="126"/>
        <end position="144"/>
    </location>
</feature>
<dbReference type="InterPro" id="IPR022791">
    <property type="entry name" value="L-PG_synthase/AglD"/>
</dbReference>
<evidence type="ECO:0000256" key="5">
    <source>
        <dbReference type="ARBA" id="ARBA00022989"/>
    </source>
</evidence>
<dbReference type="AlphaFoldDB" id="D5VR62"/>
<dbReference type="Proteomes" id="UP000002061">
    <property type="component" value="Chromosome"/>
</dbReference>
<keyword evidence="4 7" id="KW-0812">Transmembrane</keyword>
<keyword evidence="9" id="KW-1185">Reference proteome</keyword>
<feature type="transmembrane region" description="Helical" evidence="7">
    <location>
        <begin position="248"/>
        <end position="272"/>
    </location>
</feature>
<keyword evidence="3" id="KW-1003">Cell membrane</keyword>
<feature type="transmembrane region" description="Helical" evidence="7">
    <location>
        <begin position="12"/>
        <end position="30"/>
    </location>
</feature>
<feature type="transmembrane region" description="Helical" evidence="7">
    <location>
        <begin position="156"/>
        <end position="176"/>
    </location>
</feature>
<dbReference type="GeneID" id="9131399"/>
<feature type="transmembrane region" description="Helical" evidence="7">
    <location>
        <begin position="278"/>
        <end position="307"/>
    </location>
</feature>
<dbReference type="PANTHER" id="PTHR39087">
    <property type="entry name" value="UPF0104 MEMBRANE PROTEIN MJ1595"/>
    <property type="match status" value="1"/>
</dbReference>
<proteinExistence type="inferred from homology"/>
<gene>
    <name evidence="8" type="ordered locus">Metin_0395</name>
</gene>
<dbReference type="STRING" id="573063.Metin_0395"/>
<evidence type="ECO:0000256" key="7">
    <source>
        <dbReference type="SAM" id="Phobius"/>
    </source>
</evidence>
<dbReference type="RefSeq" id="WP_013099811.1">
    <property type="nucleotide sequence ID" value="NC_014122.1"/>
</dbReference>
<evidence type="ECO:0000256" key="1">
    <source>
        <dbReference type="ARBA" id="ARBA00004651"/>
    </source>
</evidence>
<comment type="subcellular location">
    <subcellularLocation>
        <location evidence="1">Cell membrane</location>
        <topology evidence="1">Multi-pass membrane protein</topology>
    </subcellularLocation>
</comment>
<dbReference type="eggNOG" id="arCOG00899">
    <property type="taxonomic scope" value="Archaea"/>
</dbReference>
<dbReference type="GO" id="GO:0005886">
    <property type="term" value="C:plasma membrane"/>
    <property type="evidence" value="ECO:0007669"/>
    <property type="project" value="UniProtKB-SubCell"/>
</dbReference>
<reference evidence="8" key="1">
    <citation type="submission" date="2010-04" db="EMBL/GenBank/DDBJ databases">
        <title>Complete sequence of Methanocaldococcus infernus ME.</title>
        <authorList>
            <consortium name="US DOE Joint Genome Institute"/>
            <person name="Lucas S."/>
            <person name="Copeland A."/>
            <person name="Lapidus A."/>
            <person name="Cheng J.-F."/>
            <person name="Bruce D."/>
            <person name="Goodwin L."/>
            <person name="Pitluck S."/>
            <person name="Munk A.C."/>
            <person name="Detter J.C."/>
            <person name="Han C."/>
            <person name="Tapia R."/>
            <person name="Land M."/>
            <person name="Hauser L."/>
            <person name="Kyrpides N."/>
            <person name="Mikhailova N."/>
            <person name="Sieprawska-Lupa M."/>
            <person name="Whitman W.B."/>
            <person name="Woyke T."/>
        </authorList>
    </citation>
    <scope>NUCLEOTIDE SEQUENCE [LARGE SCALE GENOMIC DNA]</scope>
    <source>
        <strain evidence="8">ME</strain>
    </source>
</reference>
<evidence type="ECO:0008006" key="10">
    <source>
        <dbReference type="Google" id="ProtNLM"/>
    </source>
</evidence>
<organism evidence="8 9">
    <name type="scientific">Methanocaldococcus infernus (strain DSM 11812 / JCM 15783 / ME)</name>
    <dbReference type="NCBI Taxonomy" id="573063"/>
    <lineage>
        <taxon>Archaea</taxon>
        <taxon>Methanobacteriati</taxon>
        <taxon>Methanobacteriota</taxon>
        <taxon>Methanomada group</taxon>
        <taxon>Methanococci</taxon>
        <taxon>Methanococcales</taxon>
        <taxon>Methanocaldococcaceae</taxon>
        <taxon>Methanocaldococcus</taxon>
    </lineage>
</organism>
<protein>
    <recommendedName>
        <fullName evidence="10">Lysylphosphatidylglycerol synthetase/UPF0104</fullName>
    </recommendedName>
</protein>
<evidence type="ECO:0000256" key="3">
    <source>
        <dbReference type="ARBA" id="ARBA00022475"/>
    </source>
</evidence>
<accession>D5VR62</accession>
<keyword evidence="5 7" id="KW-1133">Transmembrane helix</keyword>
<dbReference type="OrthoDB" id="351177at2157"/>
<evidence type="ECO:0000313" key="8">
    <source>
        <dbReference type="EMBL" id="ADG13065.1"/>
    </source>
</evidence>
<dbReference type="HOGENOM" id="CLU_048072_3_0_2"/>
<dbReference type="Pfam" id="PF03706">
    <property type="entry name" value="LPG_synthase_TM"/>
    <property type="match status" value="1"/>
</dbReference>
<feature type="transmembrane region" description="Helical" evidence="7">
    <location>
        <begin position="42"/>
        <end position="61"/>
    </location>
</feature>
<evidence type="ECO:0000256" key="6">
    <source>
        <dbReference type="ARBA" id="ARBA00023136"/>
    </source>
</evidence>
<dbReference type="EMBL" id="CP002009">
    <property type="protein sequence ID" value="ADG13065.1"/>
    <property type="molecule type" value="Genomic_DNA"/>
</dbReference>
<feature type="transmembrane region" description="Helical" evidence="7">
    <location>
        <begin position="81"/>
        <end position="105"/>
    </location>
</feature>